<protein>
    <submittedName>
        <fullName evidence="2">Uncharacterized protein</fullName>
    </submittedName>
</protein>
<accession>A0A3L6QH52</accession>
<organism evidence="2 3">
    <name type="scientific">Panicum miliaceum</name>
    <name type="common">Proso millet</name>
    <name type="synonym">Broomcorn millet</name>
    <dbReference type="NCBI Taxonomy" id="4540"/>
    <lineage>
        <taxon>Eukaryota</taxon>
        <taxon>Viridiplantae</taxon>
        <taxon>Streptophyta</taxon>
        <taxon>Embryophyta</taxon>
        <taxon>Tracheophyta</taxon>
        <taxon>Spermatophyta</taxon>
        <taxon>Magnoliopsida</taxon>
        <taxon>Liliopsida</taxon>
        <taxon>Poales</taxon>
        <taxon>Poaceae</taxon>
        <taxon>PACMAD clade</taxon>
        <taxon>Panicoideae</taxon>
        <taxon>Panicodae</taxon>
        <taxon>Paniceae</taxon>
        <taxon>Panicinae</taxon>
        <taxon>Panicum</taxon>
        <taxon>Panicum sect. Panicum</taxon>
    </lineage>
</organism>
<dbReference type="EMBL" id="PQIB02000012">
    <property type="protein sequence ID" value="RLM79770.1"/>
    <property type="molecule type" value="Genomic_DNA"/>
</dbReference>
<name>A0A3L6QH52_PANMI</name>
<evidence type="ECO:0000256" key="1">
    <source>
        <dbReference type="SAM" id="MobiDB-lite"/>
    </source>
</evidence>
<evidence type="ECO:0000313" key="2">
    <source>
        <dbReference type="EMBL" id="RLM79770.1"/>
    </source>
</evidence>
<dbReference type="Proteomes" id="UP000275267">
    <property type="component" value="Unassembled WGS sequence"/>
</dbReference>
<feature type="compositionally biased region" description="Basic residues" evidence="1">
    <location>
        <begin position="31"/>
        <end position="46"/>
    </location>
</feature>
<comment type="caution">
    <text evidence="2">The sequence shown here is derived from an EMBL/GenBank/DDBJ whole genome shotgun (WGS) entry which is preliminary data.</text>
</comment>
<proteinExistence type="predicted"/>
<sequence length="57" mass="6590">MVGRNLDRSYGRTVFGIVQKAARFQASPRATRTKKKKAPWPRRTHHLSPGFIQEPQE</sequence>
<gene>
    <name evidence="2" type="ORF">C2845_PM12G10060</name>
</gene>
<keyword evidence="3" id="KW-1185">Reference proteome</keyword>
<feature type="region of interest" description="Disordered" evidence="1">
    <location>
        <begin position="25"/>
        <end position="57"/>
    </location>
</feature>
<dbReference type="AlphaFoldDB" id="A0A3L6QH52"/>
<evidence type="ECO:0000313" key="3">
    <source>
        <dbReference type="Proteomes" id="UP000275267"/>
    </source>
</evidence>
<reference evidence="3" key="1">
    <citation type="journal article" date="2019" name="Nat. Commun.">
        <title>The genome of broomcorn millet.</title>
        <authorList>
            <person name="Zou C."/>
            <person name="Miki D."/>
            <person name="Li D."/>
            <person name="Tang Q."/>
            <person name="Xiao L."/>
            <person name="Rajput S."/>
            <person name="Deng P."/>
            <person name="Jia W."/>
            <person name="Huang R."/>
            <person name="Zhang M."/>
            <person name="Sun Y."/>
            <person name="Hu J."/>
            <person name="Fu X."/>
            <person name="Schnable P.S."/>
            <person name="Li F."/>
            <person name="Zhang H."/>
            <person name="Feng B."/>
            <person name="Zhu X."/>
            <person name="Liu R."/>
            <person name="Schnable J.C."/>
            <person name="Zhu J.-K."/>
            <person name="Zhang H."/>
        </authorList>
    </citation>
    <scope>NUCLEOTIDE SEQUENCE [LARGE SCALE GENOMIC DNA]</scope>
</reference>